<organism evidence="1 2">
    <name type="scientific">Dactylosporangium salmoneum</name>
    <dbReference type="NCBI Taxonomy" id="53361"/>
    <lineage>
        <taxon>Bacteria</taxon>
        <taxon>Bacillati</taxon>
        <taxon>Actinomycetota</taxon>
        <taxon>Actinomycetes</taxon>
        <taxon>Micromonosporales</taxon>
        <taxon>Micromonosporaceae</taxon>
        <taxon>Dactylosporangium</taxon>
    </lineage>
</organism>
<dbReference type="RefSeq" id="WP_344616859.1">
    <property type="nucleotide sequence ID" value="NZ_BAAARV010000069.1"/>
</dbReference>
<dbReference type="Gene3D" id="1.25.40.10">
    <property type="entry name" value="Tetratricopeptide repeat domain"/>
    <property type="match status" value="1"/>
</dbReference>
<evidence type="ECO:0008006" key="3">
    <source>
        <dbReference type="Google" id="ProtNLM"/>
    </source>
</evidence>
<evidence type="ECO:0000313" key="2">
    <source>
        <dbReference type="Proteomes" id="UP001501444"/>
    </source>
</evidence>
<dbReference type="EMBL" id="BAAARV010000069">
    <property type="protein sequence ID" value="GAA2369458.1"/>
    <property type="molecule type" value="Genomic_DNA"/>
</dbReference>
<reference evidence="1 2" key="1">
    <citation type="journal article" date="2019" name="Int. J. Syst. Evol. Microbiol.">
        <title>The Global Catalogue of Microorganisms (GCM) 10K type strain sequencing project: providing services to taxonomists for standard genome sequencing and annotation.</title>
        <authorList>
            <consortium name="The Broad Institute Genomics Platform"/>
            <consortium name="The Broad Institute Genome Sequencing Center for Infectious Disease"/>
            <person name="Wu L."/>
            <person name="Ma J."/>
        </authorList>
    </citation>
    <scope>NUCLEOTIDE SEQUENCE [LARGE SCALE GENOMIC DNA]</scope>
    <source>
        <strain evidence="1 2">JCM 3272</strain>
    </source>
</reference>
<keyword evidence="2" id="KW-1185">Reference proteome</keyword>
<dbReference type="InterPro" id="IPR011990">
    <property type="entry name" value="TPR-like_helical_dom_sf"/>
</dbReference>
<protein>
    <recommendedName>
        <fullName evidence="3">HEAT repeat domain-containing protein</fullName>
    </recommendedName>
</protein>
<name>A0ABN3H554_9ACTN</name>
<accession>A0ABN3H554</accession>
<gene>
    <name evidence="1" type="ORF">GCM10010170_069870</name>
</gene>
<sequence length="158" mass="16344">MQVTGCDGGRNAVAEAVAAAGDADRAETIARTITNPGQQAQALTTVAKAVAEAGDADRAVIIARTITNRDQQAQALTTVAKAVAATGDADRAVIIAHAITDPDRQVWTLTAVAGCVGMPRARHFLGLALSMGSWLTPLPILAQMQPHIVLQIADDVKD</sequence>
<proteinExistence type="predicted"/>
<dbReference type="Proteomes" id="UP001501444">
    <property type="component" value="Unassembled WGS sequence"/>
</dbReference>
<comment type="caution">
    <text evidence="1">The sequence shown here is derived from an EMBL/GenBank/DDBJ whole genome shotgun (WGS) entry which is preliminary data.</text>
</comment>
<evidence type="ECO:0000313" key="1">
    <source>
        <dbReference type="EMBL" id="GAA2369458.1"/>
    </source>
</evidence>